<dbReference type="GO" id="GO:0071269">
    <property type="term" value="P:L-homocysteine biosynthetic process"/>
    <property type="evidence" value="ECO:0007669"/>
    <property type="project" value="TreeGrafter"/>
</dbReference>
<dbReference type="GO" id="GO:0004124">
    <property type="term" value="F:cysteine synthase activity"/>
    <property type="evidence" value="ECO:0007669"/>
    <property type="project" value="TreeGrafter"/>
</dbReference>
<dbReference type="AlphaFoldDB" id="A0A397JUW1"/>
<accession>A0A397JUW1</accession>
<dbReference type="InterPro" id="IPR015424">
    <property type="entry name" value="PyrdxlP-dep_Trfase"/>
</dbReference>
<dbReference type="EMBL" id="PQFF01000019">
    <property type="protein sequence ID" value="RHZ88663.1"/>
    <property type="molecule type" value="Genomic_DNA"/>
</dbReference>
<protein>
    <submittedName>
        <fullName evidence="2">Uncharacterized protein</fullName>
    </submittedName>
</protein>
<dbReference type="PANTHER" id="PTHR43797">
    <property type="entry name" value="HOMOCYSTEINE/CYSTEINE SYNTHASE"/>
    <property type="match status" value="1"/>
</dbReference>
<keyword evidence="3" id="KW-1185">Reference proteome</keyword>
<dbReference type="SUPFAM" id="SSF53383">
    <property type="entry name" value="PLP-dependent transferases"/>
    <property type="match status" value="1"/>
</dbReference>
<dbReference type="GO" id="GO:0006535">
    <property type="term" value="P:cysteine biosynthetic process from serine"/>
    <property type="evidence" value="ECO:0007669"/>
    <property type="project" value="TreeGrafter"/>
</dbReference>
<evidence type="ECO:0000256" key="1">
    <source>
        <dbReference type="ARBA" id="ARBA00009077"/>
    </source>
</evidence>
<dbReference type="OrthoDB" id="10593404at2759"/>
<dbReference type="PANTHER" id="PTHR43797:SF2">
    <property type="entry name" value="HOMOCYSTEINE_CYSTEINE SYNTHASE"/>
    <property type="match status" value="1"/>
</dbReference>
<comment type="caution">
    <text evidence="2">The sequence shown here is derived from an EMBL/GenBank/DDBJ whole genome shotgun (WGS) entry which is preliminary data.</text>
</comment>
<proteinExistence type="inferred from homology"/>
<sequence length="141" mass="16631">MLLIISKLVVDNKLLDQTKRYDIYIEFIGNPKFNIPDFEAIAKIAYDFNNRQNFWCKAHRQAENSHMLAKWLETLHEIKNKLDAGGVTKDLIRVSVGFEHIGDIKADFAYTFDEVRESQKQNKIGNEEMYKKTIYYIRNSH</sequence>
<reference evidence="2 3" key="1">
    <citation type="submission" date="2018-08" db="EMBL/GenBank/DDBJ databases">
        <title>Genome and evolution of the arbuscular mycorrhizal fungus Diversispora epigaea (formerly Glomus versiforme) and its bacterial endosymbionts.</title>
        <authorList>
            <person name="Sun X."/>
            <person name="Fei Z."/>
            <person name="Harrison M."/>
        </authorList>
    </citation>
    <scope>NUCLEOTIDE SEQUENCE [LARGE SCALE GENOMIC DNA]</scope>
    <source>
        <strain evidence="2 3">IT104</strain>
    </source>
</reference>
<dbReference type="GO" id="GO:0003961">
    <property type="term" value="F:O-acetylhomoserine aminocarboxypropyltransferase activity"/>
    <property type="evidence" value="ECO:0007669"/>
    <property type="project" value="TreeGrafter"/>
</dbReference>
<evidence type="ECO:0000313" key="3">
    <source>
        <dbReference type="Proteomes" id="UP000266861"/>
    </source>
</evidence>
<dbReference type="Proteomes" id="UP000266861">
    <property type="component" value="Unassembled WGS sequence"/>
</dbReference>
<name>A0A397JUW1_9GLOM</name>
<dbReference type="Gene3D" id="3.90.1150.10">
    <property type="entry name" value="Aspartate Aminotransferase, domain 1"/>
    <property type="match status" value="1"/>
</dbReference>
<organism evidence="2 3">
    <name type="scientific">Diversispora epigaea</name>
    <dbReference type="NCBI Taxonomy" id="1348612"/>
    <lineage>
        <taxon>Eukaryota</taxon>
        <taxon>Fungi</taxon>
        <taxon>Fungi incertae sedis</taxon>
        <taxon>Mucoromycota</taxon>
        <taxon>Glomeromycotina</taxon>
        <taxon>Glomeromycetes</taxon>
        <taxon>Diversisporales</taxon>
        <taxon>Diversisporaceae</taxon>
        <taxon>Diversispora</taxon>
    </lineage>
</organism>
<dbReference type="InterPro" id="IPR015422">
    <property type="entry name" value="PyrdxlP-dep_Trfase_small"/>
</dbReference>
<gene>
    <name evidence="2" type="ORF">Glove_21g326</name>
</gene>
<evidence type="ECO:0000313" key="2">
    <source>
        <dbReference type="EMBL" id="RHZ88663.1"/>
    </source>
</evidence>
<comment type="similarity">
    <text evidence="1">Belongs to the trans-sulfuration enzymes family.</text>
</comment>
<dbReference type="GO" id="GO:0005737">
    <property type="term" value="C:cytoplasm"/>
    <property type="evidence" value="ECO:0007669"/>
    <property type="project" value="TreeGrafter"/>
</dbReference>
<dbReference type="InterPro" id="IPR006235">
    <property type="entry name" value="OAc-hSer/O-AcSer_sulfhydrylase"/>
</dbReference>